<sequence>MHELGIAAEAYRMCRARLDARPDGPFRLERVALAVGELSAVEPDLLRFAWEAVVEDTPDRGAVLEVEWRPARQSCAACGEVKDRQPGSWLRLCPACGGALSVEGGQELDVLRFTCARRAAEAAPSAGGAAR</sequence>
<dbReference type="GO" id="GO:0051604">
    <property type="term" value="P:protein maturation"/>
    <property type="evidence" value="ECO:0007669"/>
    <property type="project" value="InterPro"/>
</dbReference>
<dbReference type="PIRSF" id="PIRSF004761">
    <property type="entry name" value="Hydrgn_mat_HypA"/>
    <property type="match status" value="1"/>
</dbReference>
<dbReference type="PANTHER" id="PTHR34535">
    <property type="entry name" value="HYDROGENASE MATURATION FACTOR HYPA"/>
    <property type="match status" value="1"/>
</dbReference>
<evidence type="ECO:0000313" key="4">
    <source>
        <dbReference type="EMBL" id="HGZ43554.1"/>
    </source>
</evidence>
<evidence type="ECO:0000256" key="3">
    <source>
        <dbReference type="ARBA" id="ARBA00022833"/>
    </source>
</evidence>
<gene>
    <name evidence="4" type="ORF">ENR23_09040</name>
</gene>
<dbReference type="Pfam" id="PF01155">
    <property type="entry name" value="HypA"/>
    <property type="match status" value="1"/>
</dbReference>
<name>A0A832I2G4_UNCEI</name>
<proteinExistence type="predicted"/>
<accession>A0A832I2G4</accession>
<keyword evidence="2" id="KW-0479">Metal-binding</keyword>
<dbReference type="GO" id="GO:0016151">
    <property type="term" value="F:nickel cation binding"/>
    <property type="evidence" value="ECO:0007669"/>
    <property type="project" value="InterPro"/>
</dbReference>
<dbReference type="InterPro" id="IPR000688">
    <property type="entry name" value="HypA/HybF"/>
</dbReference>
<dbReference type="AlphaFoldDB" id="A0A832I2G4"/>
<dbReference type="Gene3D" id="3.30.2320.80">
    <property type="match status" value="1"/>
</dbReference>
<organism evidence="4">
    <name type="scientific">Eiseniibacteriota bacterium</name>
    <dbReference type="NCBI Taxonomy" id="2212470"/>
    <lineage>
        <taxon>Bacteria</taxon>
        <taxon>Candidatus Eiseniibacteriota</taxon>
    </lineage>
</organism>
<dbReference type="GO" id="GO:0008270">
    <property type="term" value="F:zinc ion binding"/>
    <property type="evidence" value="ECO:0007669"/>
    <property type="project" value="TreeGrafter"/>
</dbReference>
<dbReference type="PANTHER" id="PTHR34535:SF3">
    <property type="entry name" value="HYDROGENASE MATURATION FACTOR HYPA"/>
    <property type="match status" value="1"/>
</dbReference>
<dbReference type="EMBL" id="DSQF01000018">
    <property type="protein sequence ID" value="HGZ43554.1"/>
    <property type="molecule type" value="Genomic_DNA"/>
</dbReference>
<protein>
    <submittedName>
        <fullName evidence="4">Hydrogenase maturation nickel metallochaperone HypA</fullName>
    </submittedName>
</protein>
<keyword evidence="1" id="KW-0533">Nickel</keyword>
<comment type="caution">
    <text evidence="4">The sequence shown here is derived from an EMBL/GenBank/DDBJ whole genome shotgun (WGS) entry which is preliminary data.</text>
</comment>
<evidence type="ECO:0000256" key="2">
    <source>
        <dbReference type="ARBA" id="ARBA00022723"/>
    </source>
</evidence>
<evidence type="ECO:0000256" key="1">
    <source>
        <dbReference type="ARBA" id="ARBA00022596"/>
    </source>
</evidence>
<keyword evidence="3" id="KW-0862">Zinc</keyword>
<reference evidence="4" key="1">
    <citation type="journal article" date="2020" name="mSystems">
        <title>Genome- and Community-Level Interaction Insights into Carbon Utilization and Element Cycling Functions of Hydrothermarchaeota in Hydrothermal Sediment.</title>
        <authorList>
            <person name="Zhou Z."/>
            <person name="Liu Y."/>
            <person name="Xu W."/>
            <person name="Pan J."/>
            <person name="Luo Z.H."/>
            <person name="Li M."/>
        </authorList>
    </citation>
    <scope>NUCLEOTIDE SEQUENCE [LARGE SCALE GENOMIC DNA]</scope>
    <source>
        <strain evidence="4">SpSt-381</strain>
    </source>
</reference>